<dbReference type="AlphaFoldDB" id="A0ABD3S9X2"/>
<keyword evidence="3" id="KW-0134">Cell wall</keyword>
<evidence type="ECO:0000256" key="4">
    <source>
        <dbReference type="ARBA" id="ARBA00022525"/>
    </source>
</evidence>
<evidence type="ECO:0000256" key="9">
    <source>
        <dbReference type="RuleBase" id="RU361169"/>
    </source>
</evidence>
<keyword evidence="5 9" id="KW-0378">Hydrolase</keyword>
<comment type="similarity">
    <text evidence="2 9">Belongs to the glycosyl hydrolase 28 family.</text>
</comment>
<dbReference type="InterPro" id="IPR000743">
    <property type="entry name" value="Glyco_hydro_28"/>
</dbReference>
<sequence>MYSRLVLQTLSLLAFSFVCTLIHGTKVFNVLHYKAVPNNKTENSKAFMKVWVDSCRWKGKSRIVIPHGTYYLGSVVFRGPCNGRKEFMIKGVLRAPTSPDLFLTDHWISFQNINNLIIYGGGTLDGQGAVAWPYNSCQTGSCKPLPVSLRLDFINDSAISNIKSINSKNFHFNIFSCYRLGIRHVTLSAPPDSPNTDGIHVSGSGDVSIDTSVISTGDDCISIGPGNQRIRISNVMCGPGHGISVGSMGKSDVKENVDGVSVVNCTFIGTLNGVQIKTWPDSQAAGGFASGFVYDNILMKNVDNPIFINQQYCPFNLCNPQGSSKIQISNITFRNIWGTSTTKDAVKLDCSKTNPCQDIALENIYLIGPAGFASSSCSNVQGKSRGLQKPRSCLN</sequence>
<evidence type="ECO:0000256" key="6">
    <source>
        <dbReference type="ARBA" id="ARBA00023295"/>
    </source>
</evidence>
<dbReference type="Pfam" id="PF00295">
    <property type="entry name" value="Glyco_hydro_28"/>
    <property type="match status" value="1"/>
</dbReference>
<name>A0ABD3S9X2_9LAMI</name>
<evidence type="ECO:0000256" key="8">
    <source>
        <dbReference type="PROSITE-ProRule" id="PRU10052"/>
    </source>
</evidence>
<dbReference type="Proteomes" id="UP001634393">
    <property type="component" value="Unassembled WGS sequence"/>
</dbReference>
<dbReference type="PROSITE" id="PS00502">
    <property type="entry name" value="POLYGALACTURONASE"/>
    <property type="match status" value="1"/>
</dbReference>
<dbReference type="InterPro" id="IPR012334">
    <property type="entry name" value="Pectin_lyas_fold"/>
</dbReference>
<accession>A0ABD3S9X2</accession>
<dbReference type="SMART" id="SM00710">
    <property type="entry name" value="PbH1"/>
    <property type="match status" value="5"/>
</dbReference>
<dbReference type="EMBL" id="JBJXBP010000007">
    <property type="protein sequence ID" value="KAL3821314.1"/>
    <property type="molecule type" value="Genomic_DNA"/>
</dbReference>
<keyword evidence="4" id="KW-0964">Secreted</keyword>
<evidence type="ECO:0000256" key="5">
    <source>
        <dbReference type="ARBA" id="ARBA00022801"/>
    </source>
</evidence>
<feature type="active site" evidence="8">
    <location>
        <position position="241"/>
    </location>
</feature>
<dbReference type="SUPFAM" id="SSF51126">
    <property type="entry name" value="Pectin lyase-like"/>
    <property type="match status" value="1"/>
</dbReference>
<evidence type="ECO:0000313" key="11">
    <source>
        <dbReference type="Proteomes" id="UP001634393"/>
    </source>
</evidence>
<organism evidence="10 11">
    <name type="scientific">Penstemon smallii</name>
    <dbReference type="NCBI Taxonomy" id="265156"/>
    <lineage>
        <taxon>Eukaryota</taxon>
        <taxon>Viridiplantae</taxon>
        <taxon>Streptophyta</taxon>
        <taxon>Embryophyta</taxon>
        <taxon>Tracheophyta</taxon>
        <taxon>Spermatophyta</taxon>
        <taxon>Magnoliopsida</taxon>
        <taxon>eudicotyledons</taxon>
        <taxon>Gunneridae</taxon>
        <taxon>Pentapetalae</taxon>
        <taxon>asterids</taxon>
        <taxon>lamiids</taxon>
        <taxon>Lamiales</taxon>
        <taxon>Plantaginaceae</taxon>
        <taxon>Cheloneae</taxon>
        <taxon>Penstemon</taxon>
    </lineage>
</organism>
<evidence type="ECO:0000256" key="2">
    <source>
        <dbReference type="ARBA" id="ARBA00008834"/>
    </source>
</evidence>
<evidence type="ECO:0000256" key="7">
    <source>
        <dbReference type="ARBA" id="ARBA00023316"/>
    </source>
</evidence>
<evidence type="ECO:0000313" key="10">
    <source>
        <dbReference type="EMBL" id="KAL3821314.1"/>
    </source>
</evidence>
<evidence type="ECO:0008006" key="12">
    <source>
        <dbReference type="Google" id="ProtNLM"/>
    </source>
</evidence>
<protein>
    <recommendedName>
        <fullName evidence="12">Exopolygalacturonase-like</fullName>
    </recommendedName>
</protein>
<evidence type="ECO:0000256" key="1">
    <source>
        <dbReference type="ARBA" id="ARBA00004191"/>
    </source>
</evidence>
<keyword evidence="11" id="KW-1185">Reference proteome</keyword>
<dbReference type="PANTHER" id="PTHR31375">
    <property type="match status" value="1"/>
</dbReference>
<keyword evidence="6 9" id="KW-0326">Glycosidase</keyword>
<dbReference type="FunFam" id="2.160.20.10:FF:000004">
    <property type="entry name" value="Pectin lyase-like superfamily protein"/>
    <property type="match status" value="1"/>
</dbReference>
<comment type="caution">
    <text evidence="10">The sequence shown here is derived from an EMBL/GenBank/DDBJ whole genome shotgun (WGS) entry which is preliminary data.</text>
</comment>
<proteinExistence type="inferred from homology"/>
<dbReference type="GO" id="GO:0071555">
    <property type="term" value="P:cell wall organization"/>
    <property type="evidence" value="ECO:0007669"/>
    <property type="project" value="UniProtKB-KW"/>
</dbReference>
<dbReference type="Gene3D" id="2.160.20.10">
    <property type="entry name" value="Single-stranded right-handed beta-helix, Pectin lyase-like"/>
    <property type="match status" value="1"/>
</dbReference>
<gene>
    <name evidence="10" type="ORF">ACJIZ3_007219</name>
</gene>
<keyword evidence="7" id="KW-0961">Cell wall biogenesis/degradation</keyword>
<dbReference type="InterPro" id="IPR006626">
    <property type="entry name" value="PbH1"/>
</dbReference>
<evidence type="ECO:0000256" key="3">
    <source>
        <dbReference type="ARBA" id="ARBA00022512"/>
    </source>
</evidence>
<comment type="subcellular location">
    <subcellularLocation>
        <location evidence="1">Secreted</location>
        <location evidence="1">Cell wall</location>
    </subcellularLocation>
</comment>
<reference evidence="10 11" key="1">
    <citation type="submission" date="2024-12" db="EMBL/GenBank/DDBJ databases">
        <title>The unique morphological basis and parallel evolutionary history of personate flowers in Penstemon.</title>
        <authorList>
            <person name="Depatie T.H."/>
            <person name="Wessinger C.A."/>
        </authorList>
    </citation>
    <scope>NUCLEOTIDE SEQUENCE [LARGE SCALE GENOMIC DNA]</scope>
    <source>
        <strain evidence="10">WTNN_2</strain>
        <tissue evidence="10">Leaf</tissue>
    </source>
</reference>
<dbReference type="InterPro" id="IPR011050">
    <property type="entry name" value="Pectin_lyase_fold/virulence"/>
</dbReference>
<dbReference type="GO" id="GO:0004553">
    <property type="term" value="F:hydrolase activity, hydrolyzing O-glycosyl compounds"/>
    <property type="evidence" value="ECO:0007669"/>
    <property type="project" value="UniProtKB-ARBA"/>
</dbReference>